<organism evidence="1 2">
    <name type="scientific">Rhabditophanes sp. KR3021</name>
    <dbReference type="NCBI Taxonomy" id="114890"/>
    <lineage>
        <taxon>Eukaryota</taxon>
        <taxon>Metazoa</taxon>
        <taxon>Ecdysozoa</taxon>
        <taxon>Nematoda</taxon>
        <taxon>Chromadorea</taxon>
        <taxon>Rhabditida</taxon>
        <taxon>Tylenchina</taxon>
        <taxon>Panagrolaimomorpha</taxon>
        <taxon>Strongyloidoidea</taxon>
        <taxon>Alloionematidae</taxon>
        <taxon>Rhabditophanes</taxon>
    </lineage>
</organism>
<sequence>MENGGEDGIVEIMEVPDHCVGLVIGRGGEQIQAIQANAGCKVQMAQNPNANNCREVTLTGNREAIERAKGLIAEVVSNAKSSPNNGANGQMGNQQKSLYFEMAIPGRKCGLIIGKNGETIKNLQGNSGAKMMLVQDNHSSGEQPKILKISGGYEQVENAKKMVEEILRSHDANNGDQQQRSSSGPQQQMAGMPARSNPGMPQQRYGGGTSNQSIPSGGNPGEFFVGEVIVPKSAVGMIIGKAGDTIKRLAQETGSKIQFKPDTNPEGQDRTAVIQGNASQISHATRLISEIVAKCGGGQPTDVQYMTVPGNKTGLVIGKGGETIKALNAESGAHIELARDAPCGPNEKVFSIKGTAYCIHVARHLIGIKVGDIPQNTDVPSFTGNGGGNFSNYQGGGGAGANYMAPGGQGAWNANSAAYPQQGAGTGGSQWSGAQDNYYQQQGGYNATPAGQQYSGGAGYNGTQASGAVASSGGARGVSSGGAGGQPDYSAQWAQYYRSIGMIDQANLIELQMKSGAGGGASAEPQSTPAYTANFDGPRNGGGGRGSSSAYNFSNN</sequence>
<name>A0AC35U2P4_9BILA</name>
<evidence type="ECO:0000313" key="1">
    <source>
        <dbReference type="Proteomes" id="UP000095286"/>
    </source>
</evidence>
<dbReference type="WBParaSite" id="RSKR_0000689900.1">
    <property type="protein sequence ID" value="RSKR_0000689900.1"/>
    <property type="gene ID" value="RSKR_0000689900"/>
</dbReference>
<protein>
    <submittedName>
        <fullName evidence="2">KH domain-containing protein</fullName>
    </submittedName>
</protein>
<accession>A0AC35U2P4</accession>
<reference evidence="2" key="1">
    <citation type="submission" date="2016-11" db="UniProtKB">
        <authorList>
            <consortium name="WormBaseParasite"/>
        </authorList>
    </citation>
    <scope>IDENTIFICATION</scope>
    <source>
        <strain evidence="2">KR3021</strain>
    </source>
</reference>
<evidence type="ECO:0000313" key="2">
    <source>
        <dbReference type="WBParaSite" id="RSKR_0000689900.1"/>
    </source>
</evidence>
<proteinExistence type="predicted"/>
<dbReference type="Proteomes" id="UP000095286">
    <property type="component" value="Unplaced"/>
</dbReference>